<protein>
    <submittedName>
        <fullName evidence="2">Uncharacterized protein</fullName>
    </submittedName>
</protein>
<organism evidence="2">
    <name type="scientific">Nonomuraea gerenzanensis</name>
    <dbReference type="NCBI Taxonomy" id="93944"/>
    <lineage>
        <taxon>Bacteria</taxon>
        <taxon>Bacillati</taxon>
        <taxon>Actinomycetota</taxon>
        <taxon>Actinomycetes</taxon>
        <taxon>Streptosporangiales</taxon>
        <taxon>Streptosporangiaceae</taxon>
        <taxon>Nonomuraea</taxon>
    </lineage>
</organism>
<feature type="compositionally biased region" description="Low complexity" evidence="1">
    <location>
        <begin position="173"/>
        <end position="206"/>
    </location>
</feature>
<evidence type="ECO:0000313" key="2">
    <source>
        <dbReference type="EMBL" id="SBO97243.1"/>
    </source>
</evidence>
<reference evidence="2" key="1">
    <citation type="submission" date="2016-04" db="EMBL/GenBank/DDBJ databases">
        <authorList>
            <person name="Evans L.H."/>
            <person name="Alamgir A."/>
            <person name="Owens N."/>
            <person name="Weber N.D."/>
            <person name="Virtaneva K."/>
            <person name="Barbian K."/>
            <person name="Babar A."/>
            <person name="Rosenke K."/>
        </authorList>
    </citation>
    <scope>NUCLEOTIDE SEQUENCE</scope>
    <source>
        <strain evidence="2">Nono1</strain>
    </source>
</reference>
<feature type="compositionally biased region" description="Low complexity" evidence="1">
    <location>
        <begin position="68"/>
        <end position="89"/>
    </location>
</feature>
<feature type="region of interest" description="Disordered" evidence="1">
    <location>
        <begin position="1"/>
        <end position="89"/>
    </location>
</feature>
<feature type="compositionally biased region" description="Pro residues" evidence="1">
    <location>
        <begin position="31"/>
        <end position="40"/>
    </location>
</feature>
<feature type="region of interest" description="Disordered" evidence="1">
    <location>
        <begin position="128"/>
        <end position="206"/>
    </location>
</feature>
<sequence>MSPFRPGGRGGVSRPASPAGGSPRPARRRPTSPPHVPAPGTPSRAARRMTSTVTNRARLGCRRTRTEAAQQAAAISAPNASKSSAPIPARSRMKALSPCSVGVIQRISGILPRRVCMDVSAHTPWIHGARHRHRRPPHPLPDGGGDDDRRPCREHEQDDLRTPPPQPRHQARPRPTASAAGSSATCTTAPSSGSSRRPCSRGSPSG</sequence>
<feature type="compositionally biased region" description="Basic and acidic residues" evidence="1">
    <location>
        <begin position="146"/>
        <end position="161"/>
    </location>
</feature>
<dbReference type="AlphaFoldDB" id="A0A1M4EF89"/>
<evidence type="ECO:0000256" key="1">
    <source>
        <dbReference type="SAM" id="MobiDB-lite"/>
    </source>
</evidence>
<accession>A0A1M4EF89</accession>
<dbReference type="EMBL" id="LT559118">
    <property type="protein sequence ID" value="SBO97243.1"/>
    <property type="molecule type" value="Genomic_DNA"/>
</dbReference>
<feature type="compositionally biased region" description="Low complexity" evidence="1">
    <location>
        <begin position="12"/>
        <end position="24"/>
    </location>
</feature>
<feature type="compositionally biased region" description="Basic residues" evidence="1">
    <location>
        <begin position="128"/>
        <end position="137"/>
    </location>
</feature>
<name>A0A1M4EF89_9ACTN</name>
<proteinExistence type="predicted"/>
<gene>
    <name evidence="2" type="ORF">BN4615_P6759</name>
</gene>